<dbReference type="GO" id="GO:0016787">
    <property type="term" value="F:hydrolase activity"/>
    <property type="evidence" value="ECO:0007669"/>
    <property type="project" value="UniProtKB-KW"/>
</dbReference>
<accession>A0A9E5JNW6</accession>
<dbReference type="Pfam" id="PF00702">
    <property type="entry name" value="Hydrolase"/>
    <property type="match status" value="1"/>
</dbReference>
<dbReference type="SFLD" id="SFLDG01129">
    <property type="entry name" value="C1.5:_HAD__Beta-PGM__Phosphata"/>
    <property type="match status" value="1"/>
</dbReference>
<keyword evidence="2" id="KW-1185">Reference proteome</keyword>
<dbReference type="InterPro" id="IPR036412">
    <property type="entry name" value="HAD-like_sf"/>
</dbReference>
<dbReference type="InterPro" id="IPR023198">
    <property type="entry name" value="PGP-like_dom2"/>
</dbReference>
<dbReference type="EMBL" id="VIKT02000009">
    <property type="protein sequence ID" value="NHF62955.1"/>
    <property type="molecule type" value="Genomic_DNA"/>
</dbReference>
<dbReference type="PANTHER" id="PTHR43611">
    <property type="entry name" value="ALPHA-D-GLUCOSE 1-PHOSPHATE PHOSPHATASE"/>
    <property type="match status" value="1"/>
</dbReference>
<organism evidence="1 2">
    <name type="scientific">Microcella pacifica</name>
    <dbReference type="NCBI Taxonomy" id="2591847"/>
    <lineage>
        <taxon>Bacteria</taxon>
        <taxon>Bacillati</taxon>
        <taxon>Actinomycetota</taxon>
        <taxon>Actinomycetes</taxon>
        <taxon>Micrococcales</taxon>
        <taxon>Microbacteriaceae</taxon>
        <taxon>Microcella</taxon>
    </lineage>
</organism>
<dbReference type="SFLD" id="SFLDS00003">
    <property type="entry name" value="Haloacid_Dehalogenase"/>
    <property type="match status" value="1"/>
</dbReference>
<gene>
    <name evidence="1" type="ORF">FK219_006845</name>
</gene>
<dbReference type="AlphaFoldDB" id="A0A9E5JNW6"/>
<sequence length="208" mass="23162">MSLLFLFDMDDVLYDYDWRARMASLTERSGHDLAELRRRWWVNGLEWRAEAGDPADAHEYLASVCAAIGTEVSREDWVRFRAEATTARPDELDAVRRAAELGRVALLTNNGILIHEHLHEVAAELVDIMGRDNLHASAIFGARKPDPVVFERAMAHYGAVAESTFFTDDRLENVEGAQSLGITAHHYRDAAGLLAAIEAFAAEREAAA</sequence>
<evidence type="ECO:0000313" key="1">
    <source>
        <dbReference type="EMBL" id="NHF62955.1"/>
    </source>
</evidence>
<proteinExistence type="predicted"/>
<comment type="caution">
    <text evidence="1">The sequence shown here is derived from an EMBL/GenBank/DDBJ whole genome shotgun (WGS) entry which is preliminary data.</text>
</comment>
<protein>
    <submittedName>
        <fullName evidence="1">Hydrolase</fullName>
    </submittedName>
</protein>
<dbReference type="OrthoDB" id="9797415at2"/>
<evidence type="ECO:0000313" key="2">
    <source>
        <dbReference type="Proteomes" id="UP000818266"/>
    </source>
</evidence>
<dbReference type="Gene3D" id="1.10.150.240">
    <property type="entry name" value="Putative phosphatase, domain 2"/>
    <property type="match status" value="1"/>
</dbReference>
<dbReference type="InterPro" id="IPR023214">
    <property type="entry name" value="HAD_sf"/>
</dbReference>
<name>A0A9E5JNW6_9MICO</name>
<reference evidence="1 2" key="1">
    <citation type="submission" date="2020-03" db="EMBL/GenBank/DDBJ databases">
        <title>Chryseoglobus sp. isolated from a deep-sea seamount.</title>
        <authorList>
            <person name="Zhang D.-C."/>
        </authorList>
    </citation>
    <scope>NUCLEOTIDE SEQUENCE [LARGE SCALE GENOMIC DNA]</scope>
    <source>
        <strain evidence="1 2">KN1116</strain>
    </source>
</reference>
<dbReference type="PANTHER" id="PTHR43611:SF3">
    <property type="entry name" value="FLAVIN MONONUCLEOTIDE HYDROLASE 1, CHLOROPLATIC"/>
    <property type="match status" value="1"/>
</dbReference>
<dbReference type="RefSeq" id="WP_152583447.1">
    <property type="nucleotide sequence ID" value="NZ_VIKT02000009.1"/>
</dbReference>
<dbReference type="Gene3D" id="3.40.50.1000">
    <property type="entry name" value="HAD superfamily/HAD-like"/>
    <property type="match status" value="1"/>
</dbReference>
<dbReference type="Proteomes" id="UP000818266">
    <property type="component" value="Unassembled WGS sequence"/>
</dbReference>
<dbReference type="SUPFAM" id="SSF56784">
    <property type="entry name" value="HAD-like"/>
    <property type="match status" value="1"/>
</dbReference>
<keyword evidence="1" id="KW-0378">Hydrolase</keyword>